<gene>
    <name evidence="2" type="ORF">SDC9_207996</name>
</gene>
<feature type="transmembrane region" description="Helical" evidence="1">
    <location>
        <begin position="49"/>
        <end position="68"/>
    </location>
</feature>
<protein>
    <submittedName>
        <fullName evidence="2">Uncharacterized protein</fullName>
    </submittedName>
</protein>
<accession>A0A645JAT9</accession>
<comment type="caution">
    <text evidence="2">The sequence shown here is derived from an EMBL/GenBank/DDBJ whole genome shotgun (WGS) entry which is preliminary data.</text>
</comment>
<organism evidence="2">
    <name type="scientific">bioreactor metagenome</name>
    <dbReference type="NCBI Taxonomy" id="1076179"/>
    <lineage>
        <taxon>unclassified sequences</taxon>
        <taxon>metagenomes</taxon>
        <taxon>ecological metagenomes</taxon>
    </lineage>
</organism>
<sequence>MIIDSTMIFNLFIFSGIAIFNDILKFLINFYKKGARCMNGRLLIKWFKLRFQFFTIAVFLRICLHTVIFPHNPKRAADANGGIAA</sequence>
<evidence type="ECO:0000313" key="2">
    <source>
        <dbReference type="EMBL" id="MPN60270.1"/>
    </source>
</evidence>
<dbReference type="EMBL" id="VSSQ01135302">
    <property type="protein sequence ID" value="MPN60270.1"/>
    <property type="molecule type" value="Genomic_DNA"/>
</dbReference>
<name>A0A645JAT9_9ZZZZ</name>
<dbReference type="AlphaFoldDB" id="A0A645JAT9"/>
<keyword evidence="1" id="KW-0472">Membrane</keyword>
<keyword evidence="1" id="KW-1133">Transmembrane helix</keyword>
<proteinExistence type="predicted"/>
<feature type="transmembrane region" description="Helical" evidence="1">
    <location>
        <begin position="6"/>
        <end position="28"/>
    </location>
</feature>
<keyword evidence="1" id="KW-0812">Transmembrane</keyword>
<reference evidence="2" key="1">
    <citation type="submission" date="2019-08" db="EMBL/GenBank/DDBJ databases">
        <authorList>
            <person name="Kucharzyk K."/>
            <person name="Murdoch R.W."/>
            <person name="Higgins S."/>
            <person name="Loffler F."/>
        </authorList>
    </citation>
    <scope>NUCLEOTIDE SEQUENCE</scope>
</reference>
<evidence type="ECO:0000256" key="1">
    <source>
        <dbReference type="SAM" id="Phobius"/>
    </source>
</evidence>